<protein>
    <recommendedName>
        <fullName evidence="2">MULE transposase domain-containing protein</fullName>
    </recommendedName>
</protein>
<feature type="compositionally biased region" description="Polar residues" evidence="1">
    <location>
        <begin position="243"/>
        <end position="255"/>
    </location>
</feature>
<keyword evidence="4" id="KW-1185">Reference proteome</keyword>
<sequence length="475" mass="52714">MPGVDVRTWTSKDGSSWAVLVVTAIMSRTQALGTAKEMVFLDSTASCDETQSTVTVVLTATPVGAMPLAVLLHSSQSTESYKAAFDRSEAELSLCFGGAPAPQCFMTDNSAAERAALEATWPEATRLLCHFHVAQAEWRWLQASRNQIMYAASAVDLEAAIEQLHDMNHKEYVQRVTTFLERKAEWLLYHKLLERMPSGAAEMILAPWGQQVRGQAPAGLLALGDNCPDEDFFRDFRDNFRQEASTSRPTGQGQSAEPEPQQPMDTEPQLEAQGSTGSCHQHEDAAELLKQIQEEQWRQHSLAAGNPYYTTALRKMLDHMRKIGKESQVVSSYLAMNAACASARRRGRTIKVQTDEHCEASPWAKSFGEWCLEWRLPRQGLAARTSRRQQSHESCGDDGRTNSDLLSAGLGVLPARLVGAGLPHRKTRRKLPVIRREASHQLSVGFRVGRARTLNGRRDTPQLFVPNMGREKNSG</sequence>
<dbReference type="PANTHER" id="PTHR35385">
    <property type="entry name" value="PROTEIN B, PUTATIVE-RELATED-RELATED"/>
    <property type="match status" value="1"/>
</dbReference>
<feature type="domain" description="MULE transposase" evidence="2">
    <location>
        <begin position="54"/>
        <end position="135"/>
    </location>
</feature>
<accession>A0A9J6FXS0</accession>
<dbReference type="Proteomes" id="UP000821853">
    <property type="component" value="Chromosome 2"/>
</dbReference>
<gene>
    <name evidence="3" type="ORF">HPB48_000037</name>
</gene>
<evidence type="ECO:0000256" key="1">
    <source>
        <dbReference type="SAM" id="MobiDB-lite"/>
    </source>
</evidence>
<dbReference type="VEuPathDB" id="VectorBase:HLOH_059884"/>
<organism evidence="3 4">
    <name type="scientific">Haemaphysalis longicornis</name>
    <name type="common">Bush tick</name>
    <dbReference type="NCBI Taxonomy" id="44386"/>
    <lineage>
        <taxon>Eukaryota</taxon>
        <taxon>Metazoa</taxon>
        <taxon>Ecdysozoa</taxon>
        <taxon>Arthropoda</taxon>
        <taxon>Chelicerata</taxon>
        <taxon>Arachnida</taxon>
        <taxon>Acari</taxon>
        <taxon>Parasitiformes</taxon>
        <taxon>Ixodida</taxon>
        <taxon>Ixodoidea</taxon>
        <taxon>Ixodidae</taxon>
        <taxon>Haemaphysalinae</taxon>
        <taxon>Haemaphysalis</taxon>
    </lineage>
</organism>
<dbReference type="OrthoDB" id="6436300at2759"/>
<evidence type="ECO:0000313" key="4">
    <source>
        <dbReference type="Proteomes" id="UP000821853"/>
    </source>
</evidence>
<dbReference type="EMBL" id="JABSTR010000004">
    <property type="protein sequence ID" value="KAH9366836.1"/>
    <property type="molecule type" value="Genomic_DNA"/>
</dbReference>
<dbReference type="PANTHER" id="PTHR35385:SF2">
    <property type="entry name" value="PROTEIN B, PUTATIVE-RELATED"/>
    <property type="match status" value="1"/>
</dbReference>
<dbReference type="Pfam" id="PF10551">
    <property type="entry name" value="MULE"/>
    <property type="match status" value="1"/>
</dbReference>
<evidence type="ECO:0000259" key="2">
    <source>
        <dbReference type="Pfam" id="PF10551"/>
    </source>
</evidence>
<name>A0A9J6FXS0_HAELO</name>
<comment type="caution">
    <text evidence="3">The sequence shown here is derived from an EMBL/GenBank/DDBJ whole genome shotgun (WGS) entry which is preliminary data.</text>
</comment>
<reference evidence="3 4" key="1">
    <citation type="journal article" date="2020" name="Cell">
        <title>Large-Scale Comparative Analyses of Tick Genomes Elucidate Their Genetic Diversity and Vector Capacities.</title>
        <authorList>
            <consortium name="Tick Genome and Microbiome Consortium (TIGMIC)"/>
            <person name="Jia N."/>
            <person name="Wang J."/>
            <person name="Shi W."/>
            <person name="Du L."/>
            <person name="Sun Y."/>
            <person name="Zhan W."/>
            <person name="Jiang J.F."/>
            <person name="Wang Q."/>
            <person name="Zhang B."/>
            <person name="Ji P."/>
            <person name="Bell-Sakyi L."/>
            <person name="Cui X.M."/>
            <person name="Yuan T.T."/>
            <person name="Jiang B.G."/>
            <person name="Yang W.F."/>
            <person name="Lam T.T."/>
            <person name="Chang Q.C."/>
            <person name="Ding S.J."/>
            <person name="Wang X.J."/>
            <person name="Zhu J.G."/>
            <person name="Ruan X.D."/>
            <person name="Zhao L."/>
            <person name="Wei J.T."/>
            <person name="Ye R.Z."/>
            <person name="Que T.C."/>
            <person name="Du C.H."/>
            <person name="Zhou Y.H."/>
            <person name="Cheng J.X."/>
            <person name="Dai P.F."/>
            <person name="Guo W.B."/>
            <person name="Han X.H."/>
            <person name="Huang E.J."/>
            <person name="Li L.F."/>
            <person name="Wei W."/>
            <person name="Gao Y.C."/>
            <person name="Liu J.Z."/>
            <person name="Shao H.Z."/>
            <person name="Wang X."/>
            <person name="Wang C.C."/>
            <person name="Yang T.C."/>
            <person name="Huo Q.B."/>
            <person name="Li W."/>
            <person name="Chen H.Y."/>
            <person name="Chen S.E."/>
            <person name="Zhou L.G."/>
            <person name="Ni X.B."/>
            <person name="Tian J.H."/>
            <person name="Sheng Y."/>
            <person name="Liu T."/>
            <person name="Pan Y.S."/>
            <person name="Xia L.Y."/>
            <person name="Li J."/>
            <person name="Zhao F."/>
            <person name="Cao W.C."/>
        </authorList>
    </citation>
    <scope>NUCLEOTIDE SEQUENCE [LARGE SCALE GENOMIC DNA]</scope>
    <source>
        <strain evidence="3">HaeL-2018</strain>
    </source>
</reference>
<feature type="region of interest" description="Disordered" evidence="1">
    <location>
        <begin position="243"/>
        <end position="283"/>
    </location>
</feature>
<dbReference type="InterPro" id="IPR018289">
    <property type="entry name" value="MULE_transposase_dom"/>
</dbReference>
<dbReference type="AlphaFoldDB" id="A0A9J6FXS0"/>
<evidence type="ECO:0000313" key="3">
    <source>
        <dbReference type="EMBL" id="KAH9366836.1"/>
    </source>
</evidence>
<proteinExistence type="predicted"/>